<evidence type="ECO:0000313" key="2">
    <source>
        <dbReference type="Proteomes" id="UP000198412"/>
    </source>
</evidence>
<protein>
    <submittedName>
        <fullName evidence="1">Lipocalin-like domain-containing protein</fullName>
    </submittedName>
</protein>
<dbReference type="PROSITE" id="PS51257">
    <property type="entry name" value="PROKAR_LIPOPROTEIN"/>
    <property type="match status" value="1"/>
</dbReference>
<keyword evidence="2" id="KW-1185">Reference proteome</keyword>
<evidence type="ECO:0000313" key="1">
    <source>
        <dbReference type="EMBL" id="SNR35586.1"/>
    </source>
</evidence>
<dbReference type="Proteomes" id="UP000198412">
    <property type="component" value="Unassembled WGS sequence"/>
</dbReference>
<proteinExistence type="predicted"/>
<dbReference type="EMBL" id="FZNX01000001">
    <property type="protein sequence ID" value="SNR35586.1"/>
    <property type="molecule type" value="Genomic_DNA"/>
</dbReference>
<organism evidence="1 2">
    <name type="scientific">Lutibacter flavus</name>
    <dbReference type="NCBI Taxonomy" id="691689"/>
    <lineage>
        <taxon>Bacteria</taxon>
        <taxon>Pseudomonadati</taxon>
        <taxon>Bacteroidota</taxon>
        <taxon>Flavobacteriia</taxon>
        <taxon>Flavobacteriales</taxon>
        <taxon>Flavobacteriaceae</taxon>
        <taxon>Lutibacter</taxon>
    </lineage>
</organism>
<sequence>MKMKKIIMLVVLGFAIISCGTPKTVIQSKKVIKGYWSMDSVSYSESGKFNVSLLNDASKECFEGSTWRFIPNNNTGIYTINNENCLIGDRNFVFTIQEVDQATGLYDFLLKPTDAKNKSADNKGFRLNLTQLSESNMEWEQTVMLDGKPFKIYMNFSKINE</sequence>
<gene>
    <name evidence="1" type="ORF">SAMN04488111_0740</name>
</gene>
<reference evidence="2" key="1">
    <citation type="submission" date="2017-06" db="EMBL/GenBank/DDBJ databases">
        <authorList>
            <person name="Varghese N."/>
            <person name="Submissions S."/>
        </authorList>
    </citation>
    <scope>NUCLEOTIDE SEQUENCE [LARGE SCALE GENOMIC DNA]</scope>
    <source>
        <strain evidence="2">DSM 27993</strain>
    </source>
</reference>
<name>A0A238VMX6_9FLAO</name>
<accession>A0A238VMX6</accession>
<dbReference type="AlphaFoldDB" id="A0A238VMX6"/>